<feature type="compositionally biased region" description="Pro residues" evidence="1">
    <location>
        <begin position="19"/>
        <end position="33"/>
    </location>
</feature>
<protein>
    <recommendedName>
        <fullName evidence="4">Lipoprotein</fullName>
    </recommendedName>
</protein>
<dbReference type="AlphaFoldDB" id="A0A7W7GYN7"/>
<feature type="region of interest" description="Disordered" evidence="1">
    <location>
        <begin position="16"/>
        <end position="63"/>
    </location>
</feature>
<reference evidence="2 3" key="1">
    <citation type="submission" date="2020-08" db="EMBL/GenBank/DDBJ databases">
        <title>Sequencing the genomes of 1000 actinobacteria strains.</title>
        <authorList>
            <person name="Klenk H.-P."/>
        </authorList>
    </citation>
    <scope>NUCLEOTIDE SEQUENCE [LARGE SCALE GENOMIC DNA]</scope>
    <source>
        <strain evidence="2 3">DSM 45809</strain>
    </source>
</reference>
<dbReference type="Proteomes" id="UP000546162">
    <property type="component" value="Unassembled WGS sequence"/>
</dbReference>
<proteinExistence type="predicted"/>
<dbReference type="RefSeq" id="WP_185041289.1">
    <property type="nucleotide sequence ID" value="NZ_BAABFG010000005.1"/>
</dbReference>
<feature type="compositionally biased region" description="Low complexity" evidence="1">
    <location>
        <begin position="34"/>
        <end position="58"/>
    </location>
</feature>
<keyword evidence="3" id="KW-1185">Reference proteome</keyword>
<comment type="caution">
    <text evidence="2">The sequence shown here is derived from an EMBL/GenBank/DDBJ whole genome shotgun (WGS) entry which is preliminary data.</text>
</comment>
<organism evidence="2 3">
    <name type="scientific">Actinoplanes octamycinicus</name>
    <dbReference type="NCBI Taxonomy" id="135948"/>
    <lineage>
        <taxon>Bacteria</taxon>
        <taxon>Bacillati</taxon>
        <taxon>Actinomycetota</taxon>
        <taxon>Actinomycetes</taxon>
        <taxon>Micromonosporales</taxon>
        <taxon>Micromonosporaceae</taxon>
        <taxon>Actinoplanes</taxon>
    </lineage>
</organism>
<gene>
    <name evidence="2" type="ORF">BJY16_004184</name>
</gene>
<name>A0A7W7GYN7_9ACTN</name>
<dbReference type="EMBL" id="JACHNB010000001">
    <property type="protein sequence ID" value="MBB4740725.1"/>
    <property type="molecule type" value="Genomic_DNA"/>
</dbReference>
<sequence length="179" mass="17322">MRVVISGLLAVTLAGCGGSPPPPVKSSPAPSSPAGPAAAGSGSGSPSSASPTVAAGAARPLGSGQDIRTTELAARVTVRDVAATAGGAGDPAYVVEVTVRVLRGSWEFGPGLVRLRYADGATEKGPVDGGGTPGARTLHAGVTRSWLVPFEHPAGAGVGTGAQVLIGAPDGAVLAWATR</sequence>
<evidence type="ECO:0000313" key="2">
    <source>
        <dbReference type="EMBL" id="MBB4740725.1"/>
    </source>
</evidence>
<dbReference type="PROSITE" id="PS51257">
    <property type="entry name" value="PROKAR_LIPOPROTEIN"/>
    <property type="match status" value="1"/>
</dbReference>
<evidence type="ECO:0000313" key="3">
    <source>
        <dbReference type="Proteomes" id="UP000546162"/>
    </source>
</evidence>
<evidence type="ECO:0000256" key="1">
    <source>
        <dbReference type="SAM" id="MobiDB-lite"/>
    </source>
</evidence>
<evidence type="ECO:0008006" key="4">
    <source>
        <dbReference type="Google" id="ProtNLM"/>
    </source>
</evidence>
<accession>A0A7W7GYN7</accession>